<dbReference type="AlphaFoldDB" id="A0A6L7GHV3"/>
<feature type="region of interest" description="Disordered" evidence="1">
    <location>
        <begin position="281"/>
        <end position="320"/>
    </location>
</feature>
<sequence length="320" mass="35163">MPHASHQSNGHQSNGHQSNGPRSTGPHRITFANEKGGTGKSTTAVHVAVALAYRGAKVAALDLDPRQRTFHRYFENRSETESRRGITLPSATVEVFNGETVEEFEDMARRVGEGADFLIVDTPGRDDPFARHAATEADTLVTPLNDSFVDFDLIGQVDAESFKVRRLSFYAELIWETRKTRALQRRQEIDWVVVRNRTGHVEARNMQRIEKALTELSKRAGFRVAKGLSERVIYRELFPSGLTLLDKGHLGELGTSHLVARQEMRNLLAGLNLPQRGHAVAADAGAGTRGGKGNGTSNAKQDPRQNPGENPGARSSRALA</sequence>
<dbReference type="PANTHER" id="PTHR13696">
    <property type="entry name" value="P-LOOP CONTAINING NUCLEOSIDE TRIPHOSPHATE HYDROLASE"/>
    <property type="match status" value="1"/>
</dbReference>
<name>A0A6L7GHV3_9SPHN</name>
<dbReference type="EMBL" id="WTYU01000002">
    <property type="protein sequence ID" value="MXP15086.1"/>
    <property type="molecule type" value="Genomic_DNA"/>
</dbReference>
<dbReference type="InterPro" id="IPR015223">
    <property type="entry name" value="MipZ"/>
</dbReference>
<dbReference type="InterPro" id="IPR027417">
    <property type="entry name" value="P-loop_NTPase"/>
</dbReference>
<reference evidence="2 3" key="1">
    <citation type="submission" date="2019-12" db="EMBL/GenBank/DDBJ databases">
        <title>Genomic-based taxomic classification of the family Erythrobacteraceae.</title>
        <authorList>
            <person name="Xu L."/>
        </authorList>
    </citation>
    <scope>NUCLEOTIDE SEQUENCE [LARGE SCALE GENOMIC DNA]</scope>
    <source>
        <strain evidence="2 3">KCTC 52259</strain>
    </source>
</reference>
<dbReference type="Pfam" id="PF09140">
    <property type="entry name" value="MipZ"/>
    <property type="match status" value="1"/>
</dbReference>
<organism evidence="2 3">
    <name type="scientific">Allopontixanthobacter confluentis</name>
    <dbReference type="NCBI Taxonomy" id="1849021"/>
    <lineage>
        <taxon>Bacteria</taxon>
        <taxon>Pseudomonadati</taxon>
        <taxon>Pseudomonadota</taxon>
        <taxon>Alphaproteobacteria</taxon>
        <taxon>Sphingomonadales</taxon>
        <taxon>Erythrobacteraceae</taxon>
        <taxon>Allopontixanthobacter</taxon>
    </lineage>
</organism>
<feature type="region of interest" description="Disordered" evidence="1">
    <location>
        <begin position="1"/>
        <end position="39"/>
    </location>
</feature>
<evidence type="ECO:0000313" key="2">
    <source>
        <dbReference type="EMBL" id="MXP15086.1"/>
    </source>
</evidence>
<evidence type="ECO:0000256" key="1">
    <source>
        <dbReference type="SAM" id="MobiDB-lite"/>
    </source>
</evidence>
<dbReference type="CDD" id="cd02042">
    <property type="entry name" value="ParAB_family"/>
    <property type="match status" value="1"/>
</dbReference>
<comment type="caution">
    <text evidence="2">The sequence shown here is derived from an EMBL/GenBank/DDBJ whole genome shotgun (WGS) entry which is preliminary data.</text>
</comment>
<dbReference type="Proteomes" id="UP000473531">
    <property type="component" value="Unassembled WGS sequence"/>
</dbReference>
<dbReference type="SUPFAM" id="SSF52540">
    <property type="entry name" value="P-loop containing nucleoside triphosphate hydrolases"/>
    <property type="match status" value="1"/>
</dbReference>
<accession>A0A6L7GHV3</accession>
<feature type="compositionally biased region" description="Polar residues" evidence="1">
    <location>
        <begin position="1"/>
        <end position="22"/>
    </location>
</feature>
<dbReference type="PANTHER" id="PTHR13696:SF96">
    <property type="entry name" value="COBQ_COBB_MIND_PARA NUCLEOTIDE BINDING DOMAIN-CONTAINING PROTEIN"/>
    <property type="match status" value="1"/>
</dbReference>
<protein>
    <submittedName>
        <fullName evidence="2">AAA family ATPase</fullName>
    </submittedName>
</protein>
<keyword evidence="3" id="KW-1185">Reference proteome</keyword>
<evidence type="ECO:0000313" key="3">
    <source>
        <dbReference type="Proteomes" id="UP000473531"/>
    </source>
</evidence>
<dbReference type="Gene3D" id="3.40.50.300">
    <property type="entry name" value="P-loop containing nucleotide triphosphate hydrolases"/>
    <property type="match status" value="1"/>
</dbReference>
<dbReference type="OrthoDB" id="13869at2"/>
<dbReference type="InterPro" id="IPR050678">
    <property type="entry name" value="DNA_Partitioning_ATPase"/>
</dbReference>
<gene>
    <name evidence="2" type="ORF">GRI44_10030</name>
</gene>
<proteinExistence type="predicted"/>